<reference evidence="1 2" key="1">
    <citation type="journal article" date="2014" name="Nat. Genet.">
        <title>Whole-genome sequence of a flatfish provides insights into ZW sex chromosome evolution and adaptation to a benthic lifestyle.</title>
        <authorList>
            <person name="Chen S."/>
            <person name="Zhang G."/>
            <person name="Shao C."/>
            <person name="Huang Q."/>
            <person name="Liu G."/>
            <person name="Zhang P."/>
            <person name="Song W."/>
            <person name="An N."/>
            <person name="Chalopin D."/>
            <person name="Volff J.N."/>
            <person name="Hong Y."/>
            <person name="Li Q."/>
            <person name="Sha Z."/>
            <person name="Zhou H."/>
            <person name="Xie M."/>
            <person name="Yu Q."/>
            <person name="Liu Y."/>
            <person name="Xiang H."/>
            <person name="Wang N."/>
            <person name="Wu K."/>
            <person name="Yang C."/>
            <person name="Zhou Q."/>
            <person name="Liao X."/>
            <person name="Yang L."/>
            <person name="Hu Q."/>
            <person name="Zhang J."/>
            <person name="Meng L."/>
            <person name="Jin L."/>
            <person name="Tian Y."/>
            <person name="Lian J."/>
            <person name="Yang J."/>
            <person name="Miao G."/>
            <person name="Liu S."/>
            <person name="Liang Z."/>
            <person name="Yan F."/>
            <person name="Li Y."/>
            <person name="Sun B."/>
            <person name="Zhang H."/>
            <person name="Zhang J."/>
            <person name="Zhu Y."/>
            <person name="Du M."/>
            <person name="Zhao Y."/>
            <person name="Schartl M."/>
            <person name="Tang Q."/>
            <person name="Wang J."/>
        </authorList>
    </citation>
    <scope>NUCLEOTIDE SEQUENCE</scope>
</reference>
<proteinExistence type="predicted"/>
<dbReference type="Proteomes" id="UP000265120">
    <property type="component" value="Chromosome 20"/>
</dbReference>
<reference evidence="1" key="3">
    <citation type="submission" date="2025-09" db="UniProtKB">
        <authorList>
            <consortium name="Ensembl"/>
        </authorList>
    </citation>
    <scope>IDENTIFICATION</scope>
</reference>
<reference evidence="1" key="2">
    <citation type="submission" date="2025-08" db="UniProtKB">
        <authorList>
            <consortium name="Ensembl"/>
        </authorList>
    </citation>
    <scope>IDENTIFICATION</scope>
</reference>
<dbReference type="Ensembl" id="ENSCSET00000033311.1">
    <property type="protein sequence ID" value="ENSCSEP00000032887.1"/>
    <property type="gene ID" value="ENSCSEG00000021117.1"/>
</dbReference>
<evidence type="ECO:0000313" key="1">
    <source>
        <dbReference type="Ensembl" id="ENSCSEP00000032887.1"/>
    </source>
</evidence>
<dbReference type="AlphaFoldDB" id="A0A3P8X219"/>
<protein>
    <submittedName>
        <fullName evidence="1">Uncharacterized protein</fullName>
    </submittedName>
</protein>
<organism evidence="1 2">
    <name type="scientific">Cynoglossus semilaevis</name>
    <name type="common">Tongue sole</name>
    <dbReference type="NCBI Taxonomy" id="244447"/>
    <lineage>
        <taxon>Eukaryota</taxon>
        <taxon>Metazoa</taxon>
        <taxon>Chordata</taxon>
        <taxon>Craniata</taxon>
        <taxon>Vertebrata</taxon>
        <taxon>Euteleostomi</taxon>
        <taxon>Actinopterygii</taxon>
        <taxon>Neopterygii</taxon>
        <taxon>Teleostei</taxon>
        <taxon>Neoteleostei</taxon>
        <taxon>Acanthomorphata</taxon>
        <taxon>Carangaria</taxon>
        <taxon>Pleuronectiformes</taxon>
        <taxon>Pleuronectoidei</taxon>
        <taxon>Cynoglossidae</taxon>
        <taxon>Cynoglossinae</taxon>
        <taxon>Cynoglossus</taxon>
    </lineage>
</organism>
<evidence type="ECO:0000313" key="2">
    <source>
        <dbReference type="Proteomes" id="UP000265120"/>
    </source>
</evidence>
<accession>A0A3P8X219</accession>
<dbReference type="InParanoid" id="A0A3P8X219"/>
<sequence length="65" mass="7294">MRLISPAPTAFCARPEPSPPRLTDLAPRLRLIGLCCSFSWSAVNIWVNMFSSLFSKRPIVVLFKS</sequence>
<keyword evidence="2" id="KW-1185">Reference proteome</keyword>
<name>A0A3P8X219_CYNSE</name>